<protein>
    <submittedName>
        <fullName evidence="2">SMI1/KNR4 family protein</fullName>
    </submittedName>
</protein>
<dbReference type="Pfam" id="PF14567">
    <property type="entry name" value="SUKH_5"/>
    <property type="match status" value="1"/>
</dbReference>
<organism evidence="2 3">
    <name type="scientific">Prosthecobacter fluviatilis</name>
    <dbReference type="NCBI Taxonomy" id="445931"/>
    <lineage>
        <taxon>Bacteria</taxon>
        <taxon>Pseudomonadati</taxon>
        <taxon>Verrucomicrobiota</taxon>
        <taxon>Verrucomicrobiia</taxon>
        <taxon>Verrucomicrobiales</taxon>
        <taxon>Verrucomicrobiaceae</taxon>
        <taxon>Prosthecobacter</taxon>
    </lineage>
</organism>
<proteinExistence type="predicted"/>
<dbReference type="Proteomes" id="UP001596052">
    <property type="component" value="Unassembled WGS sequence"/>
</dbReference>
<dbReference type="InterPro" id="IPR018958">
    <property type="entry name" value="Knr4/Smi1-like_dom"/>
</dbReference>
<feature type="domain" description="Knr4/Smi1-like" evidence="1">
    <location>
        <begin position="21"/>
        <end position="141"/>
    </location>
</feature>
<reference evidence="3" key="1">
    <citation type="journal article" date="2019" name="Int. J. Syst. Evol. Microbiol.">
        <title>The Global Catalogue of Microorganisms (GCM) 10K type strain sequencing project: providing services to taxonomists for standard genome sequencing and annotation.</title>
        <authorList>
            <consortium name="The Broad Institute Genomics Platform"/>
            <consortium name="The Broad Institute Genome Sequencing Center for Infectious Disease"/>
            <person name="Wu L."/>
            <person name="Ma J."/>
        </authorList>
    </citation>
    <scope>NUCLEOTIDE SEQUENCE [LARGE SCALE GENOMIC DNA]</scope>
    <source>
        <strain evidence="3">CGMCC 4.1469</strain>
    </source>
</reference>
<comment type="caution">
    <text evidence="2">The sequence shown here is derived from an EMBL/GenBank/DDBJ whole genome shotgun (WGS) entry which is preliminary data.</text>
</comment>
<dbReference type="RefSeq" id="WP_377171348.1">
    <property type="nucleotide sequence ID" value="NZ_JBHSMQ010000012.1"/>
</dbReference>
<keyword evidence="3" id="KW-1185">Reference proteome</keyword>
<dbReference type="EMBL" id="JBHSMQ010000012">
    <property type="protein sequence ID" value="MFC5457725.1"/>
    <property type="molecule type" value="Genomic_DNA"/>
</dbReference>
<dbReference type="Gene3D" id="3.40.1580.10">
    <property type="entry name" value="SMI1/KNR4-like"/>
    <property type="match status" value="1"/>
</dbReference>
<evidence type="ECO:0000313" key="3">
    <source>
        <dbReference type="Proteomes" id="UP001596052"/>
    </source>
</evidence>
<dbReference type="InterPro" id="IPR037883">
    <property type="entry name" value="Knr4/Smi1-like_sf"/>
</dbReference>
<accession>A0ABW0KWE3</accession>
<sequence>MKIDELKKRIANFENVDLIGTVSDDLIRQAEAELGFKLPSQYRAFISNFGCGGIESEEFIGLGGPEHLNVSKMVVRLKGKNRALPHHLLPLRADGFGNYDCVDLQQPRDGAEFAIVRWVHDATVEDQHEVVADSYWQWFESILTMIESSE</sequence>
<gene>
    <name evidence="2" type="ORF">ACFQDI_22845</name>
</gene>
<dbReference type="SUPFAM" id="SSF160631">
    <property type="entry name" value="SMI1/KNR4-like"/>
    <property type="match status" value="1"/>
</dbReference>
<evidence type="ECO:0000259" key="1">
    <source>
        <dbReference type="SMART" id="SM00860"/>
    </source>
</evidence>
<name>A0ABW0KWE3_9BACT</name>
<dbReference type="SMART" id="SM00860">
    <property type="entry name" value="SMI1_KNR4"/>
    <property type="match status" value="1"/>
</dbReference>
<evidence type="ECO:0000313" key="2">
    <source>
        <dbReference type="EMBL" id="MFC5457725.1"/>
    </source>
</evidence>